<dbReference type="OrthoDB" id="408303at2759"/>
<evidence type="ECO:0000256" key="22">
    <source>
        <dbReference type="ARBA" id="ARBA00032071"/>
    </source>
</evidence>
<dbReference type="STRING" id="105231.A0A1Y1IAI3"/>
<dbReference type="GO" id="GO:0046872">
    <property type="term" value="F:metal ion binding"/>
    <property type="evidence" value="ECO:0007669"/>
    <property type="project" value="UniProtKB-KW"/>
</dbReference>
<dbReference type="InterPro" id="IPR000086">
    <property type="entry name" value="NUDIX_hydrolase_dom"/>
</dbReference>
<keyword evidence="30" id="KW-1185">Reference proteome</keyword>
<evidence type="ECO:0000256" key="10">
    <source>
        <dbReference type="ARBA" id="ARBA00022884"/>
    </source>
</evidence>
<dbReference type="OMA" id="MIEATLC"/>
<dbReference type="GO" id="GO:0005737">
    <property type="term" value="C:cytoplasm"/>
    <property type="evidence" value="ECO:0000318"/>
    <property type="project" value="GO_Central"/>
</dbReference>
<evidence type="ECO:0000256" key="23">
    <source>
        <dbReference type="ARBA" id="ARBA00048002"/>
    </source>
</evidence>
<evidence type="ECO:0000256" key="7">
    <source>
        <dbReference type="ARBA" id="ARBA00022723"/>
    </source>
</evidence>
<evidence type="ECO:0000256" key="21">
    <source>
        <dbReference type="ARBA" id="ARBA00031927"/>
    </source>
</evidence>
<keyword evidence="6" id="KW-0963">Cytoplasm</keyword>
<evidence type="ECO:0000256" key="8">
    <source>
        <dbReference type="ARBA" id="ARBA00022801"/>
    </source>
</evidence>
<dbReference type="InterPro" id="IPR020084">
    <property type="entry name" value="NUDIX_hydrolase_CS"/>
</dbReference>
<name>A0A1Y1IAI3_KLENI</name>
<evidence type="ECO:0000256" key="25">
    <source>
        <dbReference type="ARBA" id="ARBA00049032"/>
    </source>
</evidence>
<dbReference type="Proteomes" id="UP000054558">
    <property type="component" value="Unassembled WGS sequence"/>
</dbReference>
<dbReference type="Pfam" id="PF00293">
    <property type="entry name" value="NUDIX"/>
    <property type="match status" value="1"/>
</dbReference>
<dbReference type="SUPFAM" id="SSF55811">
    <property type="entry name" value="Nudix"/>
    <property type="match status" value="1"/>
</dbReference>
<evidence type="ECO:0000313" key="29">
    <source>
        <dbReference type="EMBL" id="GAQ86439.1"/>
    </source>
</evidence>
<comment type="cofactor">
    <cofactor evidence="1">
        <name>Mg(2+)</name>
        <dbReference type="ChEBI" id="CHEBI:18420"/>
    </cofactor>
</comment>
<evidence type="ECO:0000256" key="5">
    <source>
        <dbReference type="ARBA" id="ARBA00011245"/>
    </source>
</evidence>
<comment type="catalytic activity">
    <reaction evidence="24">
        <text>O(6)-methyl-dGTP + H2O = O(6)-methyl-dGMP + diphosphate + H(+)</text>
        <dbReference type="Rhea" id="RHEA:67600"/>
        <dbReference type="ChEBI" id="CHEBI:15377"/>
        <dbReference type="ChEBI" id="CHEBI:15378"/>
        <dbReference type="ChEBI" id="CHEBI:33019"/>
        <dbReference type="ChEBI" id="CHEBI:169974"/>
        <dbReference type="ChEBI" id="CHEBI:169975"/>
    </reaction>
    <physiologicalReaction direction="left-to-right" evidence="24">
        <dbReference type="Rhea" id="RHEA:67601"/>
    </physiologicalReaction>
</comment>
<evidence type="ECO:0000256" key="19">
    <source>
        <dbReference type="ARBA" id="ARBA00030634"/>
    </source>
</evidence>
<sequence>MAAVTVPPKLLTLLIVHKLGRVLLGRKKRGFGEGYYNGFGGKVEPGETIEEAAIREMREEAGVDPVGLECRGLLTFHFDDQERPWEVHVYHAADIRGEPCETDEMAPVWFAVDDIPFDRMWADDPHWYPIFLQGKKFKGTFHFQNTHTMTSHAVQVL</sequence>
<accession>A0A1Y1IAI3</accession>
<keyword evidence="7" id="KW-0479">Metal-binding</keyword>
<comment type="subunit">
    <text evidence="5">Monomer.</text>
</comment>
<comment type="catalytic activity">
    <reaction evidence="14">
        <text>8-oxo-dGTP + H2O = 8-oxo-dGMP + diphosphate + H(+)</text>
        <dbReference type="Rhea" id="RHEA:31575"/>
        <dbReference type="ChEBI" id="CHEBI:15377"/>
        <dbReference type="ChEBI" id="CHEBI:15378"/>
        <dbReference type="ChEBI" id="CHEBI:33019"/>
        <dbReference type="ChEBI" id="CHEBI:63224"/>
        <dbReference type="ChEBI" id="CHEBI:77896"/>
    </reaction>
    <physiologicalReaction direction="left-to-right" evidence="14">
        <dbReference type="Rhea" id="RHEA:31576"/>
    </physiologicalReaction>
</comment>
<evidence type="ECO:0000256" key="12">
    <source>
        <dbReference type="ARBA" id="ARBA00024448"/>
    </source>
</evidence>
<dbReference type="EMBL" id="DF237238">
    <property type="protein sequence ID" value="GAQ86439.1"/>
    <property type="molecule type" value="Genomic_DNA"/>
</dbReference>
<dbReference type="InterPro" id="IPR020476">
    <property type="entry name" value="Nudix_hydrolase"/>
</dbReference>
<evidence type="ECO:0000256" key="2">
    <source>
        <dbReference type="ARBA" id="ARBA00004123"/>
    </source>
</evidence>
<comment type="catalytic activity">
    <reaction evidence="25">
        <text>N(6)-methyl-dATP + H2O = N(6)-methyl-dAMP + diphosphate + H(+)</text>
        <dbReference type="Rhea" id="RHEA:67604"/>
        <dbReference type="ChEBI" id="CHEBI:15377"/>
        <dbReference type="ChEBI" id="CHEBI:15378"/>
        <dbReference type="ChEBI" id="CHEBI:33019"/>
        <dbReference type="ChEBI" id="CHEBI:169976"/>
        <dbReference type="ChEBI" id="CHEBI:172872"/>
    </reaction>
    <physiologicalReaction direction="left-to-right" evidence="25">
        <dbReference type="Rhea" id="RHEA:67605"/>
    </physiologicalReaction>
</comment>
<protein>
    <recommendedName>
        <fullName evidence="17">Oxidized purine nucleoside triphosphate hydrolase</fullName>
        <ecNumber evidence="16">3.6.1.56</ecNumber>
    </recommendedName>
    <alternativeName>
        <fullName evidence="21">2-hydroxy-dATP diphosphatase</fullName>
    </alternativeName>
    <alternativeName>
        <fullName evidence="20">7,8-dihydro-8-oxoguanine triphosphatase</fullName>
    </alternativeName>
    <alternativeName>
        <fullName evidence="19">8-oxo-dGTPase</fullName>
    </alternativeName>
    <alternativeName>
        <fullName evidence="22">Methylated purine nucleoside triphosphate hydrolase</fullName>
    </alternativeName>
    <alternativeName>
        <fullName evidence="18">Nucleoside diphosphate-linked moiety X motif 1</fullName>
    </alternativeName>
</protein>
<comment type="subcellular location">
    <subcellularLocation>
        <location evidence="3">Cytoplasm</location>
    </subcellularLocation>
    <subcellularLocation>
        <location evidence="2">Nucleus</location>
    </subcellularLocation>
</comment>
<dbReference type="GO" id="GO:0042262">
    <property type="term" value="P:DNA protection"/>
    <property type="evidence" value="ECO:0000318"/>
    <property type="project" value="GO_Central"/>
</dbReference>
<evidence type="ECO:0000256" key="4">
    <source>
        <dbReference type="ARBA" id="ARBA00005582"/>
    </source>
</evidence>
<dbReference type="AlphaFoldDB" id="A0A1Y1IAI3"/>
<evidence type="ECO:0000256" key="27">
    <source>
        <dbReference type="RuleBase" id="RU003476"/>
    </source>
</evidence>
<dbReference type="InterPro" id="IPR003563">
    <property type="entry name" value="8ODP"/>
</dbReference>
<organism evidence="29 30">
    <name type="scientific">Klebsormidium nitens</name>
    <name type="common">Green alga</name>
    <name type="synonym">Ulothrix nitens</name>
    <dbReference type="NCBI Taxonomy" id="105231"/>
    <lineage>
        <taxon>Eukaryota</taxon>
        <taxon>Viridiplantae</taxon>
        <taxon>Streptophyta</taxon>
        <taxon>Klebsormidiophyceae</taxon>
        <taxon>Klebsormidiales</taxon>
        <taxon>Klebsormidiaceae</taxon>
        <taxon>Klebsormidium</taxon>
    </lineage>
</organism>
<reference evidence="29 30" key="1">
    <citation type="journal article" date="2014" name="Nat. Commun.">
        <title>Klebsormidium flaccidum genome reveals primary factors for plant terrestrial adaptation.</title>
        <authorList>
            <person name="Hori K."/>
            <person name="Maruyama F."/>
            <person name="Fujisawa T."/>
            <person name="Togashi T."/>
            <person name="Yamamoto N."/>
            <person name="Seo M."/>
            <person name="Sato S."/>
            <person name="Yamada T."/>
            <person name="Mori H."/>
            <person name="Tajima N."/>
            <person name="Moriyama T."/>
            <person name="Ikeuchi M."/>
            <person name="Watanabe M."/>
            <person name="Wada H."/>
            <person name="Kobayashi K."/>
            <person name="Saito M."/>
            <person name="Masuda T."/>
            <person name="Sasaki-Sekimoto Y."/>
            <person name="Mashiguchi K."/>
            <person name="Awai K."/>
            <person name="Shimojima M."/>
            <person name="Masuda S."/>
            <person name="Iwai M."/>
            <person name="Nobusawa T."/>
            <person name="Narise T."/>
            <person name="Kondo S."/>
            <person name="Saito H."/>
            <person name="Sato R."/>
            <person name="Murakawa M."/>
            <person name="Ihara Y."/>
            <person name="Oshima-Yamada Y."/>
            <person name="Ohtaka K."/>
            <person name="Satoh M."/>
            <person name="Sonobe K."/>
            <person name="Ishii M."/>
            <person name="Ohtani R."/>
            <person name="Kanamori-Sato M."/>
            <person name="Honoki R."/>
            <person name="Miyazaki D."/>
            <person name="Mochizuki H."/>
            <person name="Umetsu J."/>
            <person name="Higashi K."/>
            <person name="Shibata D."/>
            <person name="Kamiya Y."/>
            <person name="Sato N."/>
            <person name="Nakamura Y."/>
            <person name="Tabata S."/>
            <person name="Ida S."/>
            <person name="Kurokawa K."/>
            <person name="Ohta H."/>
        </authorList>
    </citation>
    <scope>NUCLEOTIDE SEQUENCE [LARGE SCALE GENOMIC DNA]</scope>
    <source>
        <strain evidence="29 30">NIES-2285</strain>
    </source>
</reference>
<comment type="catalytic activity">
    <reaction evidence="13">
        <text>2-oxo-dATP + H2O = 2-oxo-dAMP + diphosphate + H(+)</text>
        <dbReference type="Rhea" id="RHEA:31583"/>
        <dbReference type="ChEBI" id="CHEBI:15377"/>
        <dbReference type="ChEBI" id="CHEBI:15378"/>
        <dbReference type="ChEBI" id="CHEBI:33019"/>
        <dbReference type="ChEBI" id="CHEBI:63212"/>
        <dbReference type="ChEBI" id="CHEBI:77897"/>
        <dbReference type="EC" id="3.6.1.56"/>
    </reaction>
    <physiologicalReaction direction="left-to-right" evidence="13">
        <dbReference type="Rhea" id="RHEA:31584"/>
    </physiologicalReaction>
</comment>
<evidence type="ECO:0000256" key="20">
    <source>
        <dbReference type="ARBA" id="ARBA00030682"/>
    </source>
</evidence>
<evidence type="ECO:0000256" key="14">
    <source>
        <dbReference type="ARBA" id="ARBA00024486"/>
    </source>
</evidence>
<dbReference type="PANTHER" id="PTHR43758">
    <property type="entry name" value="7,8-DIHYDRO-8-OXOGUANINE TRIPHOSPHATASE"/>
    <property type="match status" value="1"/>
</dbReference>
<evidence type="ECO:0000259" key="28">
    <source>
        <dbReference type="PROSITE" id="PS51462"/>
    </source>
</evidence>
<evidence type="ECO:0000313" key="30">
    <source>
        <dbReference type="Proteomes" id="UP000054558"/>
    </source>
</evidence>
<evidence type="ECO:0000256" key="13">
    <source>
        <dbReference type="ARBA" id="ARBA00024459"/>
    </source>
</evidence>
<comment type="catalytic activity">
    <reaction evidence="15">
        <text>2-oxo-ATP + H2O = 2-oxo-AMP + diphosphate + H(+)</text>
        <dbReference type="Rhea" id="RHEA:67392"/>
        <dbReference type="ChEBI" id="CHEBI:15377"/>
        <dbReference type="ChEBI" id="CHEBI:15378"/>
        <dbReference type="ChEBI" id="CHEBI:33019"/>
        <dbReference type="ChEBI" id="CHEBI:71395"/>
        <dbReference type="ChEBI" id="CHEBI:172878"/>
    </reaction>
    <physiologicalReaction direction="left-to-right" evidence="15">
        <dbReference type="Rhea" id="RHEA:67393"/>
    </physiologicalReaction>
</comment>
<dbReference type="PRINTS" id="PR00502">
    <property type="entry name" value="NUDIXFAMILY"/>
</dbReference>
<evidence type="ECO:0000256" key="11">
    <source>
        <dbReference type="ARBA" id="ARBA00023242"/>
    </source>
</evidence>
<dbReference type="GO" id="GO:0003723">
    <property type="term" value="F:RNA binding"/>
    <property type="evidence" value="ECO:0007669"/>
    <property type="project" value="UniProtKB-KW"/>
</dbReference>
<proteinExistence type="inferred from homology"/>
<evidence type="ECO:0000256" key="17">
    <source>
        <dbReference type="ARBA" id="ARBA00026218"/>
    </source>
</evidence>
<evidence type="ECO:0000256" key="1">
    <source>
        <dbReference type="ARBA" id="ARBA00001946"/>
    </source>
</evidence>
<comment type="catalytic activity">
    <reaction evidence="12">
        <text>8-oxo-dATP + H2O = 8-oxo-dAMP + diphosphate + H(+)</text>
        <dbReference type="Rhea" id="RHEA:65396"/>
        <dbReference type="ChEBI" id="CHEBI:15377"/>
        <dbReference type="ChEBI" id="CHEBI:15378"/>
        <dbReference type="ChEBI" id="CHEBI:33019"/>
        <dbReference type="ChEBI" id="CHEBI:71361"/>
        <dbReference type="ChEBI" id="CHEBI:172871"/>
    </reaction>
    <physiologicalReaction direction="left-to-right" evidence="12">
        <dbReference type="Rhea" id="RHEA:65397"/>
    </physiologicalReaction>
</comment>
<keyword evidence="9" id="KW-0460">Magnesium</keyword>
<comment type="catalytic activity">
    <reaction evidence="23">
        <text>N(6)-methyl-ATP + H2O = N(6)-methyl-AMP + diphosphate + H(+)</text>
        <dbReference type="Rhea" id="RHEA:67608"/>
        <dbReference type="ChEBI" id="CHEBI:15377"/>
        <dbReference type="ChEBI" id="CHEBI:15378"/>
        <dbReference type="ChEBI" id="CHEBI:33019"/>
        <dbReference type="ChEBI" id="CHEBI:144842"/>
        <dbReference type="ChEBI" id="CHEBI:172873"/>
    </reaction>
    <physiologicalReaction direction="left-to-right" evidence="23">
        <dbReference type="Rhea" id="RHEA:67609"/>
    </physiologicalReaction>
</comment>
<evidence type="ECO:0000256" key="9">
    <source>
        <dbReference type="ARBA" id="ARBA00022842"/>
    </source>
</evidence>
<feature type="domain" description="Nudix hydrolase" evidence="28">
    <location>
        <begin position="7"/>
        <end position="133"/>
    </location>
</feature>
<dbReference type="PANTHER" id="PTHR43758:SF2">
    <property type="entry name" value="OXIDIZED PURINE NUCLEOSIDE TRIPHOSPHATE HYDROLASE"/>
    <property type="match status" value="1"/>
</dbReference>
<dbReference type="GO" id="GO:0008413">
    <property type="term" value="F:8-oxo-7,8-dihydroguanosine triphosphate pyrophosphatase activity"/>
    <property type="evidence" value="ECO:0000318"/>
    <property type="project" value="GO_Central"/>
</dbReference>
<evidence type="ECO:0000256" key="16">
    <source>
        <dbReference type="ARBA" id="ARBA00026103"/>
    </source>
</evidence>
<keyword evidence="10" id="KW-0694">RNA-binding</keyword>
<dbReference type="GO" id="GO:0008828">
    <property type="term" value="F:dATP diphosphatase activity"/>
    <property type="evidence" value="ECO:0007669"/>
    <property type="project" value="UniProtKB-EC"/>
</dbReference>
<evidence type="ECO:0000256" key="26">
    <source>
        <dbReference type="ARBA" id="ARBA00053094"/>
    </source>
</evidence>
<evidence type="ECO:0000256" key="3">
    <source>
        <dbReference type="ARBA" id="ARBA00004496"/>
    </source>
</evidence>
<keyword evidence="8 27" id="KW-0378">Hydrolase</keyword>
<dbReference type="GO" id="GO:0005634">
    <property type="term" value="C:nucleus"/>
    <property type="evidence" value="ECO:0007669"/>
    <property type="project" value="UniProtKB-SubCell"/>
</dbReference>
<evidence type="ECO:0000256" key="6">
    <source>
        <dbReference type="ARBA" id="ARBA00022490"/>
    </source>
</evidence>
<dbReference type="PROSITE" id="PS00893">
    <property type="entry name" value="NUDIX_BOX"/>
    <property type="match status" value="1"/>
</dbReference>
<dbReference type="CDD" id="cd03427">
    <property type="entry name" value="NUDIX_MTH1_Nudt1"/>
    <property type="match status" value="1"/>
</dbReference>
<dbReference type="EC" id="3.6.1.56" evidence="16"/>
<evidence type="ECO:0000256" key="15">
    <source>
        <dbReference type="ARBA" id="ARBA00024596"/>
    </source>
</evidence>
<dbReference type="PRINTS" id="PR01403">
    <property type="entry name" value="8OXTPHPHTASE"/>
</dbReference>
<comment type="function">
    <text evidence="26">Oxidized purine nucleoside triphosphate hydrolase which is a prominent sanitizer of the oxidized nucleotide pool. Catalyzes the hydrolysis of 2-oxo-dATP (2-hydroxy-dATP) into 2-oxo-dAMP. Also has a significant hydrolase activity toward 2-oxo-ATP, 8-oxo-dGTP and 8-oxo-dATP. Through the hydrolysis of oxidized purine nucleoside triphosphates, prevents their incorporation into DNA and the subsequent transversions A:T to C:G and G:C to T:A. Also catalyzes the hydrolysis of methylated purine nucleoside triphosphate preventing their integration into DNA. Through this antimutagenic activity protects cells from oxidative stress.</text>
</comment>
<dbReference type="PROSITE" id="PS51462">
    <property type="entry name" value="NUDIX"/>
    <property type="match status" value="1"/>
</dbReference>
<evidence type="ECO:0000256" key="24">
    <source>
        <dbReference type="ARBA" id="ARBA00048894"/>
    </source>
</evidence>
<keyword evidence="11" id="KW-0539">Nucleus</keyword>
<gene>
    <name evidence="29" type="ORF">KFL_002890060</name>
</gene>
<dbReference type="InterPro" id="IPR015797">
    <property type="entry name" value="NUDIX_hydrolase-like_dom_sf"/>
</dbReference>
<evidence type="ECO:0000256" key="18">
    <source>
        <dbReference type="ARBA" id="ARBA00029673"/>
    </source>
</evidence>
<comment type="similarity">
    <text evidence="4 27">Belongs to the Nudix hydrolase family.</text>
</comment>
<dbReference type="Gene3D" id="3.90.79.10">
    <property type="entry name" value="Nucleoside Triphosphate Pyrophosphohydrolase"/>
    <property type="match status" value="1"/>
</dbReference>